<dbReference type="Pfam" id="PF09371">
    <property type="entry name" value="Tex_N"/>
    <property type="match status" value="1"/>
</dbReference>
<dbReference type="PANTHER" id="PTHR10724">
    <property type="entry name" value="30S RIBOSOMAL PROTEIN S1"/>
    <property type="match status" value="1"/>
</dbReference>
<dbReference type="KEGG" id="cvn:111128332"/>
<feature type="compositionally biased region" description="Basic residues" evidence="1">
    <location>
        <begin position="600"/>
        <end position="619"/>
    </location>
</feature>
<dbReference type="InterPro" id="IPR010994">
    <property type="entry name" value="RuvA_2-like"/>
</dbReference>
<dbReference type="InterPro" id="IPR050437">
    <property type="entry name" value="Ribos_protein_bS1-like"/>
</dbReference>
<dbReference type="PANTHER" id="PTHR10724:SF10">
    <property type="entry name" value="S1 RNA-BINDING DOMAIN-CONTAINING PROTEIN 1"/>
    <property type="match status" value="1"/>
</dbReference>
<dbReference type="SMART" id="SM00732">
    <property type="entry name" value="YqgFc"/>
    <property type="match status" value="1"/>
</dbReference>
<dbReference type="InterPro" id="IPR018974">
    <property type="entry name" value="Tex-like_N"/>
</dbReference>
<dbReference type="GO" id="GO:0006412">
    <property type="term" value="P:translation"/>
    <property type="evidence" value="ECO:0007669"/>
    <property type="project" value="TreeGrafter"/>
</dbReference>
<dbReference type="AlphaFoldDB" id="A0A8B8DPA8"/>
<dbReference type="Gene3D" id="1.10.3500.10">
    <property type="entry name" value="Tex N-terminal region-like"/>
    <property type="match status" value="1"/>
</dbReference>
<dbReference type="Gene3D" id="1.10.150.310">
    <property type="entry name" value="Tex RuvX-like domain-like"/>
    <property type="match status" value="2"/>
</dbReference>
<dbReference type="InterPro" id="IPR023323">
    <property type="entry name" value="Tex-like_dom_sf"/>
</dbReference>
<dbReference type="SUPFAM" id="SSF158832">
    <property type="entry name" value="Tex N-terminal region-like"/>
    <property type="match status" value="1"/>
</dbReference>
<dbReference type="InterPro" id="IPR006641">
    <property type="entry name" value="YqgF/RNaseH-like_dom"/>
</dbReference>
<dbReference type="RefSeq" id="XP_022329615.1">
    <property type="nucleotide sequence ID" value="XM_022473907.1"/>
</dbReference>
<dbReference type="Gene3D" id="2.40.50.140">
    <property type="entry name" value="Nucleic acid-binding proteins"/>
    <property type="match status" value="1"/>
</dbReference>
<dbReference type="Gene3D" id="1.10.10.650">
    <property type="entry name" value="RuvA domain 2-like"/>
    <property type="match status" value="1"/>
</dbReference>
<proteinExistence type="predicted"/>
<feature type="domain" description="S1 motif" evidence="2">
    <location>
        <begin position="723"/>
        <end position="785"/>
    </location>
</feature>
<protein>
    <submittedName>
        <fullName evidence="4">S1 RNA-binding domain-containing protein 1-like</fullName>
    </submittedName>
</protein>
<gene>
    <name evidence="4" type="primary">LOC111128332</name>
</gene>
<dbReference type="InterPro" id="IPR012337">
    <property type="entry name" value="RNaseH-like_sf"/>
</dbReference>
<dbReference type="Pfam" id="PF22706">
    <property type="entry name" value="Tex_central_region"/>
    <property type="match status" value="1"/>
</dbReference>
<dbReference type="InterPro" id="IPR003029">
    <property type="entry name" value="S1_domain"/>
</dbReference>
<dbReference type="Gene3D" id="3.30.420.140">
    <property type="entry name" value="YqgF/RNase H-like domain"/>
    <property type="match status" value="1"/>
</dbReference>
<dbReference type="Pfam" id="PF12836">
    <property type="entry name" value="HHH_3"/>
    <property type="match status" value="1"/>
</dbReference>
<dbReference type="SMART" id="SM00316">
    <property type="entry name" value="S1"/>
    <property type="match status" value="1"/>
</dbReference>
<dbReference type="SUPFAM" id="SSF53098">
    <property type="entry name" value="Ribonuclease H-like"/>
    <property type="match status" value="1"/>
</dbReference>
<dbReference type="Pfam" id="PF16921">
    <property type="entry name" value="Tex_YqgF"/>
    <property type="match status" value="1"/>
</dbReference>
<evidence type="ECO:0000259" key="2">
    <source>
        <dbReference type="PROSITE" id="PS50126"/>
    </source>
</evidence>
<dbReference type="Pfam" id="PF17674">
    <property type="entry name" value="HHH_9"/>
    <property type="match status" value="1"/>
</dbReference>
<dbReference type="InterPro" id="IPR023319">
    <property type="entry name" value="Tex-like_HTH_dom_sf"/>
</dbReference>
<dbReference type="InterPro" id="IPR012340">
    <property type="entry name" value="NA-bd_OB-fold"/>
</dbReference>
<dbReference type="CDD" id="cd05685">
    <property type="entry name" value="S1_Tex"/>
    <property type="match status" value="1"/>
</dbReference>
<dbReference type="Proteomes" id="UP000694844">
    <property type="component" value="Chromosome 4"/>
</dbReference>
<dbReference type="FunFam" id="3.30.420.140:FF:000001">
    <property type="entry name" value="RNA-binding transcriptional accessory protein"/>
    <property type="match status" value="1"/>
</dbReference>
<evidence type="ECO:0000313" key="4">
    <source>
        <dbReference type="RefSeq" id="XP_022329615.1"/>
    </source>
</evidence>
<dbReference type="GO" id="GO:0006139">
    <property type="term" value="P:nucleobase-containing compound metabolic process"/>
    <property type="evidence" value="ECO:0007669"/>
    <property type="project" value="InterPro"/>
</dbReference>
<dbReference type="Pfam" id="PF00575">
    <property type="entry name" value="S1"/>
    <property type="match status" value="1"/>
</dbReference>
<dbReference type="GeneID" id="111128332"/>
<dbReference type="InterPro" id="IPR037027">
    <property type="entry name" value="YqgF/RNaseH-like_dom_sf"/>
</dbReference>
<dbReference type="GO" id="GO:0003735">
    <property type="term" value="F:structural constituent of ribosome"/>
    <property type="evidence" value="ECO:0007669"/>
    <property type="project" value="TreeGrafter"/>
</dbReference>
<reference evidence="4" key="1">
    <citation type="submission" date="2025-08" db="UniProtKB">
        <authorList>
            <consortium name="RefSeq"/>
        </authorList>
    </citation>
    <scope>IDENTIFICATION</scope>
    <source>
        <tissue evidence="4">Whole sample</tissue>
    </source>
</reference>
<dbReference type="InterPro" id="IPR041692">
    <property type="entry name" value="HHH_9"/>
</dbReference>
<evidence type="ECO:0000313" key="3">
    <source>
        <dbReference type="Proteomes" id="UP000694844"/>
    </source>
</evidence>
<dbReference type="InterPro" id="IPR032639">
    <property type="entry name" value="Tex_YqgF"/>
</dbReference>
<dbReference type="GO" id="GO:0003729">
    <property type="term" value="F:mRNA binding"/>
    <property type="evidence" value="ECO:0007669"/>
    <property type="project" value="TreeGrafter"/>
</dbReference>
<keyword evidence="3" id="KW-1185">Reference proteome</keyword>
<dbReference type="InterPro" id="IPR044146">
    <property type="entry name" value="S1_Tex"/>
</dbReference>
<dbReference type="FunFam" id="1.10.10.650:FF:000001">
    <property type="entry name" value="S1 RNA-binding domain 1"/>
    <property type="match status" value="1"/>
</dbReference>
<dbReference type="PROSITE" id="PS50126">
    <property type="entry name" value="S1"/>
    <property type="match status" value="1"/>
</dbReference>
<dbReference type="OrthoDB" id="995477at2759"/>
<organism evidence="3 4">
    <name type="scientific">Crassostrea virginica</name>
    <name type="common">Eastern oyster</name>
    <dbReference type="NCBI Taxonomy" id="6565"/>
    <lineage>
        <taxon>Eukaryota</taxon>
        <taxon>Metazoa</taxon>
        <taxon>Spiralia</taxon>
        <taxon>Lophotrochozoa</taxon>
        <taxon>Mollusca</taxon>
        <taxon>Bivalvia</taxon>
        <taxon>Autobranchia</taxon>
        <taxon>Pteriomorphia</taxon>
        <taxon>Ostreida</taxon>
        <taxon>Ostreoidea</taxon>
        <taxon>Ostreidae</taxon>
        <taxon>Crassostrea</taxon>
    </lineage>
</organism>
<evidence type="ECO:0000256" key="1">
    <source>
        <dbReference type="SAM" id="MobiDB-lite"/>
    </source>
</evidence>
<sequence>MRDFTPLWVLEELISERANLARWAVKNVVHMLENGATIPFIARYRKEQTHGMEVDKLREIKTLMEELKAIQQKIFTILTGLQKQNKLTEQIVQRIRGAESLTELEDLYAPYKPGNKGTLAERARALNLEPVAMTCIQNPTHVNINKHISLGVKGLSSEKEVQTGIQHIIADIIHRDDTVIKPIRDHCKEKGLMIECTQFIMSKKMSAKTLQKAEKAQETSYKFENYFDFKSSSKTIRPHQILAINRGEENKILSVKFTISEVGRQKFDYMAEKKYLRHDCRGTVRGLVLRAIDDCWCRLVQPQIIRQVRSELTKAAQKSSIDVFSNNLRNLLLTAPVKGYSILGIDPGYKNGCKCAIISQTGQVLHTDVMFLSLSLKMKEKLRKAIEGFRCRYIALGNGTACRETEKLLTDVVAGTATTYCIVNEDGASIYSCSDLAKEELPDLDPTLRGAVSIARRLLDPLAELVKIEPKHIGVGQYQHDIPESQLKAALDCVVEECVSFVGVDLNTGSEALLRRVAGLNQTKARSLIEWREKRGPFINRNQLKFIKGLGDKSFQQCAGFLRINHSDVVIEIKEEGPGRCRKGQEEDPILVSDDEHTSKGKKRKIKNLAGPKKVKKRRNSCDPDPLDETWIHPESYDTAYKLMEGIGLKPAEIGRESGIKRVQDYQKDRSVEELNKDFKVGEPTLQLILDAFLKPCGYDIRDKQLKPLFKEGIRDIASLREGTILTGKVTNVTHFGAFVDIGVGRDGLIHTSNMNRTQLQLGHRVEVKVLKIEKAGNRISLRLENRLE</sequence>
<dbReference type="SUPFAM" id="SSF47781">
    <property type="entry name" value="RuvA domain 2-like"/>
    <property type="match status" value="2"/>
</dbReference>
<accession>A0A8B8DPA8</accession>
<dbReference type="InterPro" id="IPR055179">
    <property type="entry name" value="Tex-like_central_region"/>
</dbReference>
<feature type="region of interest" description="Disordered" evidence="1">
    <location>
        <begin position="580"/>
        <end position="627"/>
    </location>
</feature>
<name>A0A8B8DPA8_CRAVI</name>
<dbReference type="SUPFAM" id="SSF50249">
    <property type="entry name" value="Nucleic acid-binding proteins"/>
    <property type="match status" value="1"/>
</dbReference>